<feature type="transmembrane region" description="Helical" evidence="8">
    <location>
        <begin position="6"/>
        <end position="23"/>
    </location>
</feature>
<proteinExistence type="inferred from homology"/>
<dbReference type="GO" id="GO:0016491">
    <property type="term" value="F:oxidoreductase activity"/>
    <property type="evidence" value="ECO:0007669"/>
    <property type="project" value="UniProtKB-KW"/>
</dbReference>
<dbReference type="InterPro" id="IPR050601">
    <property type="entry name" value="CPA3_antiporter_subunitC"/>
</dbReference>
<dbReference type="EC" id="1.6.5.11" evidence="9"/>
<evidence type="ECO:0000256" key="1">
    <source>
        <dbReference type="ARBA" id="ARBA00004651"/>
    </source>
</evidence>
<comment type="caution">
    <text evidence="9">The sequence shown here is derived from an EMBL/GenBank/DDBJ whole genome shotgun (WGS) entry which is preliminary data.</text>
</comment>
<dbReference type="PANTHER" id="PTHR34583">
    <property type="entry name" value="ANTIPORTER SUBUNIT MNHC2-RELATED"/>
    <property type="match status" value="1"/>
</dbReference>
<sequence>MSASLTLVVLMAVMYGAGVYVMLERSLTRILIGFLLVGNATNLLIFLMSGRSGESPIIDGATQPADIVDPVPQVLMLTAIVINFGVTAFILALIYRSWWLSNLGDEGDDVTSDEEEMDAAEADAALVFHANLEGDDEAVRTVLGSDHDDSDSDDTDASGGSGGSPDSADPSERDRDVMR</sequence>
<comment type="subcellular location">
    <subcellularLocation>
        <location evidence="1">Cell membrane</location>
        <topology evidence="1">Multi-pass membrane protein</topology>
    </subcellularLocation>
</comment>
<dbReference type="Gene3D" id="1.10.287.3510">
    <property type="match status" value="1"/>
</dbReference>
<keyword evidence="10" id="KW-1185">Reference proteome</keyword>
<name>A0ABT2GLZ3_9MICO</name>
<evidence type="ECO:0000256" key="4">
    <source>
        <dbReference type="ARBA" id="ARBA00022692"/>
    </source>
</evidence>
<dbReference type="Pfam" id="PF00420">
    <property type="entry name" value="Oxidored_q2"/>
    <property type="match status" value="1"/>
</dbReference>
<evidence type="ECO:0000313" key="9">
    <source>
        <dbReference type="EMBL" id="MCS5717228.1"/>
    </source>
</evidence>
<keyword evidence="5 8" id="KW-1133">Transmembrane helix</keyword>
<feature type="region of interest" description="Disordered" evidence="7">
    <location>
        <begin position="138"/>
        <end position="179"/>
    </location>
</feature>
<gene>
    <name evidence="9" type="ORF">N1027_03655</name>
</gene>
<protein>
    <submittedName>
        <fullName evidence="9">NADH-quinone oxidoreductase subunit K</fullName>
        <ecNumber evidence="9">1.6.5.11</ecNumber>
    </submittedName>
</protein>
<dbReference type="InterPro" id="IPR039428">
    <property type="entry name" value="NUOK/Mnh_C1-like"/>
</dbReference>
<keyword evidence="4 8" id="KW-0812">Transmembrane</keyword>
<feature type="transmembrane region" description="Helical" evidence="8">
    <location>
        <begin position="30"/>
        <end position="49"/>
    </location>
</feature>
<keyword evidence="6 8" id="KW-0472">Membrane</keyword>
<dbReference type="Proteomes" id="UP001165584">
    <property type="component" value="Unassembled WGS sequence"/>
</dbReference>
<dbReference type="EMBL" id="JANLCM010000001">
    <property type="protein sequence ID" value="MCS5717228.1"/>
    <property type="molecule type" value="Genomic_DNA"/>
</dbReference>
<dbReference type="PANTHER" id="PTHR34583:SF2">
    <property type="entry name" value="ANTIPORTER SUBUNIT MNHC2-RELATED"/>
    <property type="match status" value="1"/>
</dbReference>
<accession>A0ABT2GLZ3</accession>
<keyword evidence="3" id="KW-1003">Cell membrane</keyword>
<evidence type="ECO:0000256" key="6">
    <source>
        <dbReference type="ARBA" id="ARBA00023136"/>
    </source>
</evidence>
<reference evidence="9" key="1">
    <citation type="submission" date="2022-08" db="EMBL/GenBank/DDBJ databases">
        <authorList>
            <person name="Deng Y."/>
            <person name="Han X.-F."/>
            <person name="Zhang Y.-Q."/>
        </authorList>
    </citation>
    <scope>NUCLEOTIDE SEQUENCE</scope>
    <source>
        <strain evidence="9">CPCC 205763</strain>
    </source>
</reference>
<evidence type="ECO:0000313" key="10">
    <source>
        <dbReference type="Proteomes" id="UP001165584"/>
    </source>
</evidence>
<feature type="compositionally biased region" description="Basic and acidic residues" evidence="7">
    <location>
        <begin position="170"/>
        <end position="179"/>
    </location>
</feature>
<organism evidence="9 10">
    <name type="scientific">Herbiconiux aconitum</name>
    <dbReference type="NCBI Taxonomy" id="2970913"/>
    <lineage>
        <taxon>Bacteria</taxon>
        <taxon>Bacillati</taxon>
        <taxon>Actinomycetota</taxon>
        <taxon>Actinomycetes</taxon>
        <taxon>Micrococcales</taxon>
        <taxon>Microbacteriaceae</taxon>
        <taxon>Herbiconiux</taxon>
    </lineage>
</organism>
<evidence type="ECO:0000256" key="2">
    <source>
        <dbReference type="ARBA" id="ARBA00010388"/>
    </source>
</evidence>
<comment type="similarity">
    <text evidence="2">Belongs to the CPA3 antiporters (TC 2.A.63) subunit C family.</text>
</comment>
<keyword evidence="9" id="KW-0560">Oxidoreductase</keyword>
<feature type="transmembrane region" description="Helical" evidence="8">
    <location>
        <begin position="74"/>
        <end position="95"/>
    </location>
</feature>
<evidence type="ECO:0000256" key="5">
    <source>
        <dbReference type="ARBA" id="ARBA00022989"/>
    </source>
</evidence>
<dbReference type="RefSeq" id="WP_259505323.1">
    <property type="nucleotide sequence ID" value="NZ_JANLCM010000001.1"/>
</dbReference>
<evidence type="ECO:0000256" key="8">
    <source>
        <dbReference type="SAM" id="Phobius"/>
    </source>
</evidence>
<evidence type="ECO:0000256" key="7">
    <source>
        <dbReference type="SAM" id="MobiDB-lite"/>
    </source>
</evidence>
<evidence type="ECO:0000256" key="3">
    <source>
        <dbReference type="ARBA" id="ARBA00022475"/>
    </source>
</evidence>